<feature type="active site" description="Proton acceptor" evidence="5">
    <location>
        <position position="33"/>
    </location>
</feature>
<dbReference type="PANTHER" id="PTHR43817">
    <property type="entry name" value="GLYCOSYL HYDROLASE"/>
    <property type="match status" value="1"/>
</dbReference>
<keyword evidence="2" id="KW-0732">Signal</keyword>
<evidence type="ECO:0000313" key="8">
    <source>
        <dbReference type="EMBL" id="QEC74239.1"/>
    </source>
</evidence>
<dbReference type="Proteomes" id="UP000321291">
    <property type="component" value="Chromosome"/>
</dbReference>
<protein>
    <submittedName>
        <fullName evidence="8">Family 43 glycosylhydrolase</fullName>
    </submittedName>
</protein>
<dbReference type="OrthoDB" id="177947at2"/>
<organism evidence="8 9">
    <name type="scientific">Arachidicoccus ginsenosidivorans</name>
    <dbReference type="NCBI Taxonomy" id="496057"/>
    <lineage>
        <taxon>Bacteria</taxon>
        <taxon>Pseudomonadati</taxon>
        <taxon>Bacteroidota</taxon>
        <taxon>Chitinophagia</taxon>
        <taxon>Chitinophagales</taxon>
        <taxon>Chitinophagaceae</taxon>
        <taxon>Arachidicoccus</taxon>
    </lineage>
</organism>
<accession>A0A5B8VS26</accession>
<evidence type="ECO:0000256" key="1">
    <source>
        <dbReference type="ARBA" id="ARBA00009865"/>
    </source>
</evidence>
<dbReference type="Pfam" id="PF04616">
    <property type="entry name" value="Glyco_hydro_43"/>
    <property type="match status" value="1"/>
</dbReference>
<evidence type="ECO:0000256" key="2">
    <source>
        <dbReference type="ARBA" id="ARBA00022729"/>
    </source>
</evidence>
<evidence type="ECO:0000256" key="5">
    <source>
        <dbReference type="PIRSR" id="PIRSR606710-1"/>
    </source>
</evidence>
<name>A0A5B8VS26_9BACT</name>
<dbReference type="Gene3D" id="2.115.10.20">
    <property type="entry name" value="Glycosyl hydrolase domain, family 43"/>
    <property type="match status" value="1"/>
</dbReference>
<evidence type="ECO:0000256" key="4">
    <source>
        <dbReference type="ARBA" id="ARBA00023295"/>
    </source>
</evidence>
<dbReference type="SUPFAM" id="SSF75005">
    <property type="entry name" value="Arabinanase/levansucrase/invertase"/>
    <property type="match status" value="1"/>
</dbReference>
<dbReference type="InterPro" id="IPR016828">
    <property type="entry name" value="Alpha-L-arabinofuranosidase"/>
</dbReference>
<gene>
    <name evidence="8" type="ORF">FSB73_08770</name>
</gene>
<dbReference type="InterPro" id="IPR023296">
    <property type="entry name" value="Glyco_hydro_beta-prop_sf"/>
</dbReference>
<feature type="active site" description="Proton donor" evidence="5">
    <location>
        <position position="211"/>
    </location>
</feature>
<evidence type="ECO:0000256" key="3">
    <source>
        <dbReference type="ARBA" id="ARBA00022801"/>
    </source>
</evidence>
<dbReference type="GO" id="GO:0005975">
    <property type="term" value="P:carbohydrate metabolic process"/>
    <property type="evidence" value="ECO:0007669"/>
    <property type="project" value="InterPro"/>
</dbReference>
<dbReference type="CDD" id="cd18820">
    <property type="entry name" value="GH43_LbAraf43-like"/>
    <property type="match status" value="1"/>
</dbReference>
<feature type="site" description="Important for catalytic activity, responsible for pKa modulation of the active site Glu and correct orientation of both the proton donor and substrate" evidence="6">
    <location>
        <position position="144"/>
    </location>
</feature>
<dbReference type="PANTHER" id="PTHR43817:SF1">
    <property type="entry name" value="HYDROLASE, FAMILY 43, PUTATIVE (AFU_ORTHOLOGUE AFUA_3G01660)-RELATED"/>
    <property type="match status" value="1"/>
</dbReference>
<keyword evidence="4 7" id="KW-0326">Glycosidase</keyword>
<keyword evidence="9" id="KW-1185">Reference proteome</keyword>
<dbReference type="AlphaFoldDB" id="A0A5B8VS26"/>
<evidence type="ECO:0000256" key="6">
    <source>
        <dbReference type="PIRSR" id="PIRSR606710-2"/>
    </source>
</evidence>
<reference evidence="8 9" key="1">
    <citation type="journal article" date="2017" name="Int. J. Syst. Evol. Microbiol.">
        <title>Arachidicoccus ginsenosidivorans sp. nov., with ginsenoside-converting activity isolated from ginseng cultivating soil.</title>
        <authorList>
            <person name="Siddiqi M.Z."/>
            <person name="Aslam Z."/>
            <person name="Im W.T."/>
        </authorList>
    </citation>
    <scope>NUCLEOTIDE SEQUENCE [LARGE SCALE GENOMIC DNA]</scope>
    <source>
        <strain evidence="8 9">Gsoil 809</strain>
    </source>
</reference>
<keyword evidence="3 7" id="KW-0378">Hydrolase</keyword>
<sequence length="340" mass="38107">MMFITGQAKSQSVQSPVPKTDSFVNPLLVTGPDPWVVSHNGVYYFCRTTGRNIQLLATTKMSKLGEAKAVTVWTPPAKGLHSKELWAPEMHYINHKWYIYFAADDGNNDHHRMYVLENTHADPLSDNWVFKGKVADPTNKWAIDGTVFRYKRKLYMLWAGWEADVNVAQNIYIARLKNPWTIQGERVKLSSPIYDWEKRGSVKGSLPTVNEGPEILKSPKGRLFLLYSASGCWTDHYSLGMLSLKKGGNPMKASDWIKSDHPVFASAPDIGVYAPGHNGFFKSPDGKQDWIIYHANDKPGQGCGRFRSPRMQQIHWLSDGTPDFGKPVAAGVKLAVPSGE</sequence>
<dbReference type="GO" id="GO:0004553">
    <property type="term" value="F:hydrolase activity, hydrolyzing O-glycosyl compounds"/>
    <property type="evidence" value="ECO:0007669"/>
    <property type="project" value="InterPro"/>
</dbReference>
<dbReference type="PIRSF" id="PIRSF025414">
    <property type="entry name" value="Alpha-L-arabinofuranosidase"/>
    <property type="match status" value="1"/>
</dbReference>
<proteinExistence type="inferred from homology"/>
<dbReference type="EMBL" id="CP042434">
    <property type="protein sequence ID" value="QEC74239.1"/>
    <property type="molecule type" value="Genomic_DNA"/>
</dbReference>
<dbReference type="KEGG" id="agi:FSB73_08770"/>
<dbReference type="InterPro" id="IPR006710">
    <property type="entry name" value="Glyco_hydro_43"/>
</dbReference>
<evidence type="ECO:0000313" key="9">
    <source>
        <dbReference type="Proteomes" id="UP000321291"/>
    </source>
</evidence>
<comment type="similarity">
    <text evidence="1 7">Belongs to the glycosyl hydrolase 43 family.</text>
</comment>
<evidence type="ECO:0000256" key="7">
    <source>
        <dbReference type="RuleBase" id="RU361187"/>
    </source>
</evidence>